<dbReference type="EMBL" id="JBHLVF010000011">
    <property type="protein sequence ID" value="MFC0391581.1"/>
    <property type="molecule type" value="Genomic_DNA"/>
</dbReference>
<evidence type="ECO:0000313" key="2">
    <source>
        <dbReference type="EMBL" id="MFC0391581.1"/>
    </source>
</evidence>
<gene>
    <name evidence="2" type="ORF">ACFFJ8_09355</name>
</gene>
<feature type="domain" description="ThuA-like" evidence="1">
    <location>
        <begin position="51"/>
        <end position="252"/>
    </location>
</feature>
<reference evidence="2 3" key="1">
    <citation type="submission" date="2024-09" db="EMBL/GenBank/DDBJ databases">
        <authorList>
            <person name="Sun Q."/>
            <person name="Mori K."/>
        </authorList>
    </citation>
    <scope>NUCLEOTIDE SEQUENCE [LARGE SCALE GENOMIC DNA]</scope>
    <source>
        <strain evidence="2 3">CCM 4839</strain>
    </source>
</reference>
<dbReference type="InterPro" id="IPR029062">
    <property type="entry name" value="Class_I_gatase-like"/>
</dbReference>
<dbReference type="Pfam" id="PF06283">
    <property type="entry name" value="ThuA"/>
    <property type="match status" value="2"/>
</dbReference>
<keyword evidence="3" id="KW-1185">Reference proteome</keyword>
<accession>A0ABV6J6W5</accession>
<dbReference type="RefSeq" id="WP_204819773.1">
    <property type="nucleotide sequence ID" value="NZ_JANHOF010000006.1"/>
</dbReference>
<evidence type="ECO:0000259" key="1">
    <source>
        <dbReference type="Pfam" id="PF06283"/>
    </source>
</evidence>
<evidence type="ECO:0000313" key="3">
    <source>
        <dbReference type="Proteomes" id="UP001589818"/>
    </source>
</evidence>
<dbReference type="PANTHER" id="PTHR40469">
    <property type="entry name" value="SECRETED GLYCOSYL HYDROLASE"/>
    <property type="match status" value="1"/>
</dbReference>
<comment type="caution">
    <text evidence="2">The sequence shown here is derived from an EMBL/GenBank/DDBJ whole genome shotgun (WGS) entry which is preliminary data.</text>
</comment>
<protein>
    <submittedName>
        <fullName evidence="2">ThuA domain-containing protein</fullName>
    </submittedName>
</protein>
<dbReference type="InterPro" id="IPR029010">
    <property type="entry name" value="ThuA-like"/>
</dbReference>
<sequence length="527" mass="59521">MSERDGNVELNNVKKIVLIAGEPSHGPGAHEYDKTVRLLKVLLDQSIYSDRLQVHAVSGGWPERDEVLEDADLLLFVTDGRDGELYRDVPFVATEQRMSLMKRLMDRGCGLILLHFSTFFTREEGKSVLEWAGGYFEWEDEQGERNWYSKIDLGSQLDLSSREHPVCTGVADTIALQDEVYFHLRMIPDDPRRTPIWTIPELKGDHPEANLVGWTLERKNGGRSFVTTAGHSYSLWEDEGFRRIHLQALLWAAGFAIPAGGIHSRFYADEVVDQAFAAMGSDGRAVVSEHTVRALVLAGNDEHKWHNWEETTPLILEALHENPGITAALTLDANALGQWDLSEFDTIVLNYCNWKDPLGLSEQAKSALIAHMERGGGLVVLHFSNGAFHFSLPEAGGSDWPEYRKLVPHVWNHHGDSAHDHYGSFKVEITDREHPITSGLSDFDIQDELYYRQEASHLEGAENSEGVHVLYGADSVNTGQHEPLAWTTRYRRGRVLQTLLGHDRAAYEVEEVREMLRRSVLWTANKL</sequence>
<feature type="domain" description="ThuA-like" evidence="1">
    <location>
        <begin position="293"/>
        <end position="523"/>
    </location>
</feature>
<dbReference type="PANTHER" id="PTHR40469:SF2">
    <property type="entry name" value="GALACTOSE-BINDING DOMAIN-LIKE SUPERFAMILY PROTEIN"/>
    <property type="match status" value="1"/>
</dbReference>
<proteinExistence type="predicted"/>
<dbReference type="Proteomes" id="UP001589818">
    <property type="component" value="Unassembled WGS sequence"/>
</dbReference>
<organism evidence="2 3">
    <name type="scientific">Paenibacillus mendelii</name>
    <dbReference type="NCBI Taxonomy" id="206163"/>
    <lineage>
        <taxon>Bacteria</taxon>
        <taxon>Bacillati</taxon>
        <taxon>Bacillota</taxon>
        <taxon>Bacilli</taxon>
        <taxon>Bacillales</taxon>
        <taxon>Paenibacillaceae</taxon>
        <taxon>Paenibacillus</taxon>
    </lineage>
</organism>
<name>A0ABV6J6W5_9BACL</name>
<dbReference type="Gene3D" id="3.40.50.880">
    <property type="match status" value="2"/>
</dbReference>
<dbReference type="SUPFAM" id="SSF52317">
    <property type="entry name" value="Class I glutamine amidotransferase-like"/>
    <property type="match status" value="2"/>
</dbReference>